<dbReference type="GO" id="GO:0005524">
    <property type="term" value="F:ATP binding"/>
    <property type="evidence" value="ECO:0007669"/>
    <property type="project" value="UniProtKB-KW"/>
</dbReference>
<feature type="coiled-coil region" evidence="4">
    <location>
        <begin position="496"/>
        <end position="543"/>
    </location>
</feature>
<dbReference type="GO" id="GO:0003676">
    <property type="term" value="F:nucleic acid binding"/>
    <property type="evidence" value="ECO:0007669"/>
    <property type="project" value="UniProtKB-ARBA"/>
</dbReference>
<dbReference type="InterPro" id="IPR050611">
    <property type="entry name" value="ABCF"/>
</dbReference>
<dbReference type="InterPro" id="IPR017871">
    <property type="entry name" value="ABC_transporter-like_CS"/>
</dbReference>
<dbReference type="InterPro" id="IPR032781">
    <property type="entry name" value="ABC_tran_Xtn"/>
</dbReference>
<dbReference type="FunFam" id="3.40.50.300:FF:000011">
    <property type="entry name" value="Putative ABC transporter ATP-binding component"/>
    <property type="match status" value="1"/>
</dbReference>
<dbReference type="InterPro" id="IPR003593">
    <property type="entry name" value="AAA+_ATPase"/>
</dbReference>
<protein>
    <recommendedName>
        <fullName evidence="5">ABC transporter domain-containing protein</fullName>
    </recommendedName>
</protein>
<dbReference type="Pfam" id="PF00005">
    <property type="entry name" value="ABC_tran"/>
    <property type="match status" value="2"/>
</dbReference>
<keyword evidence="3" id="KW-0067">ATP-binding</keyword>
<dbReference type="InterPro" id="IPR003439">
    <property type="entry name" value="ABC_transporter-like_ATP-bd"/>
</dbReference>
<gene>
    <name evidence="6" type="ORF">METZ01_LOCUS107827</name>
</gene>
<dbReference type="SUPFAM" id="SSF52540">
    <property type="entry name" value="P-loop containing nucleoside triphosphate hydrolases"/>
    <property type="match status" value="2"/>
</dbReference>
<evidence type="ECO:0000256" key="4">
    <source>
        <dbReference type="SAM" id="Coils"/>
    </source>
</evidence>
<dbReference type="CDD" id="cd03221">
    <property type="entry name" value="ABCF_EF-3"/>
    <property type="match status" value="2"/>
</dbReference>
<dbReference type="Pfam" id="PF12848">
    <property type="entry name" value="ABC_tran_Xtn"/>
    <property type="match status" value="1"/>
</dbReference>
<sequence>GKIIFRKGAQAATLEQELNAYNGSVLERVISGDHSLQVIRRKMDDLEKQISSDPTSEAATSHYGKLQHQFEQLNGYELEPRASTILSGLGFSDDKFKKPLNEFSGGWRMRVEMARLLLQNPDILLLDEPTNHFDLKSVEWLEGFLKNYDGSLLLISHDRRFLNNLVTRIIELDRGILTAYSGNYNDFERLKKEREAQLLSESVNQQKRITEIERFIERFRAKNTKATQVQSRIKMLNKMERIETMTDTKTVGFRFPQPVRTGRISMELDKIDKSYGDNIVYQNFSIRIERGWKVALVGENGAGKSTLMKLLAGIISHDSGKIQPGHNVTRSYYAQHQADALDPKKTVLESMDELSHNLSRTRLRTILGSFLFSGDDVNKKVSVLSGGERSRLSIARMLASPSSLLLLDEPTNHLDMRSCEVLSAALADYEGTLCIISHDRYFLDGFINRVWEVKQGSVSEYIGNYSEYENSKTQELEIESSNSTVSIRKPSASYFQKNHERKRLEAENRNKKHQTLKPLRSNLKKIETQLERVLTEKTIIENKLANSVIYEPRNKAQLLETLSSQTELANDEKNLTEEWNSLSSQIEEYESSSTPKN</sequence>
<feature type="domain" description="ABC transporter" evidence="5">
    <location>
        <begin position="266"/>
        <end position="480"/>
    </location>
</feature>
<evidence type="ECO:0000256" key="3">
    <source>
        <dbReference type="ARBA" id="ARBA00022840"/>
    </source>
</evidence>
<evidence type="ECO:0000313" key="6">
    <source>
        <dbReference type="EMBL" id="SVA54973.1"/>
    </source>
</evidence>
<evidence type="ECO:0000256" key="1">
    <source>
        <dbReference type="ARBA" id="ARBA00022737"/>
    </source>
</evidence>
<dbReference type="PROSITE" id="PS50893">
    <property type="entry name" value="ABC_TRANSPORTER_2"/>
    <property type="match status" value="1"/>
</dbReference>
<dbReference type="AlphaFoldDB" id="A0A381WSQ2"/>
<proteinExistence type="predicted"/>
<dbReference type="EMBL" id="UINC01012609">
    <property type="protein sequence ID" value="SVA54973.1"/>
    <property type="molecule type" value="Genomic_DNA"/>
</dbReference>
<organism evidence="6">
    <name type="scientific">marine metagenome</name>
    <dbReference type="NCBI Taxonomy" id="408172"/>
    <lineage>
        <taxon>unclassified sequences</taxon>
        <taxon>metagenomes</taxon>
        <taxon>ecological metagenomes</taxon>
    </lineage>
</organism>
<keyword evidence="2" id="KW-0547">Nucleotide-binding</keyword>
<name>A0A381WSQ2_9ZZZZ</name>
<dbReference type="Gene3D" id="3.40.50.300">
    <property type="entry name" value="P-loop containing nucleotide triphosphate hydrolases"/>
    <property type="match status" value="2"/>
</dbReference>
<keyword evidence="1" id="KW-0677">Repeat</keyword>
<dbReference type="PROSITE" id="PS00211">
    <property type="entry name" value="ABC_TRANSPORTER_1"/>
    <property type="match status" value="2"/>
</dbReference>
<dbReference type="GO" id="GO:0016887">
    <property type="term" value="F:ATP hydrolysis activity"/>
    <property type="evidence" value="ECO:0007669"/>
    <property type="project" value="InterPro"/>
</dbReference>
<dbReference type="PANTHER" id="PTHR19211">
    <property type="entry name" value="ATP-BINDING TRANSPORT PROTEIN-RELATED"/>
    <property type="match status" value="1"/>
</dbReference>
<reference evidence="6" key="1">
    <citation type="submission" date="2018-05" db="EMBL/GenBank/DDBJ databases">
        <authorList>
            <person name="Lanie J.A."/>
            <person name="Ng W.-L."/>
            <person name="Kazmierczak K.M."/>
            <person name="Andrzejewski T.M."/>
            <person name="Davidsen T.M."/>
            <person name="Wayne K.J."/>
            <person name="Tettelin H."/>
            <person name="Glass J.I."/>
            <person name="Rusch D."/>
            <person name="Podicherti R."/>
            <person name="Tsui H.-C.T."/>
            <person name="Winkler M.E."/>
        </authorList>
    </citation>
    <scope>NUCLEOTIDE SEQUENCE</scope>
</reference>
<feature type="non-terminal residue" evidence="6">
    <location>
        <position position="1"/>
    </location>
</feature>
<dbReference type="InterPro" id="IPR027417">
    <property type="entry name" value="P-loop_NTPase"/>
</dbReference>
<dbReference type="SMART" id="SM00382">
    <property type="entry name" value="AAA"/>
    <property type="match status" value="1"/>
</dbReference>
<evidence type="ECO:0000259" key="5">
    <source>
        <dbReference type="PROSITE" id="PS50893"/>
    </source>
</evidence>
<dbReference type="PANTHER" id="PTHR19211:SF14">
    <property type="entry name" value="ATP-BINDING CASSETTE SUB-FAMILY F MEMBER 1"/>
    <property type="match status" value="1"/>
</dbReference>
<dbReference type="FunFam" id="3.40.50.300:FF:000309">
    <property type="entry name" value="ABC transporter ATP-binding protein"/>
    <property type="match status" value="1"/>
</dbReference>
<keyword evidence="4" id="KW-0175">Coiled coil</keyword>
<evidence type="ECO:0000256" key="2">
    <source>
        <dbReference type="ARBA" id="ARBA00022741"/>
    </source>
</evidence>
<accession>A0A381WSQ2</accession>